<reference evidence="1" key="1">
    <citation type="submission" date="2020-08" db="EMBL/GenBank/DDBJ databases">
        <title>Multicomponent nature underlies the extraordinary mechanical properties of spider dragline silk.</title>
        <authorList>
            <person name="Kono N."/>
            <person name="Nakamura H."/>
            <person name="Mori M."/>
            <person name="Yoshida Y."/>
            <person name="Ohtoshi R."/>
            <person name="Malay A.D."/>
            <person name="Moran D.A.P."/>
            <person name="Tomita M."/>
            <person name="Numata K."/>
            <person name="Arakawa K."/>
        </authorList>
    </citation>
    <scope>NUCLEOTIDE SEQUENCE</scope>
</reference>
<dbReference type="EMBL" id="BMAW01044577">
    <property type="protein sequence ID" value="GFS45492.1"/>
    <property type="molecule type" value="Genomic_DNA"/>
</dbReference>
<sequence>MILFGQKRDFYSISDQNEKRNISCPELCSRRGANHIGNCNCREHIFQLKKTADSASNIEKRDVSCRELCNRTGANRIGNCYCHSNLFQQ</sequence>
<comment type="caution">
    <text evidence="1">The sequence shown here is derived from an EMBL/GenBank/DDBJ whole genome shotgun (WGS) entry which is preliminary data.</text>
</comment>
<evidence type="ECO:0000313" key="2">
    <source>
        <dbReference type="Proteomes" id="UP000887013"/>
    </source>
</evidence>
<protein>
    <submittedName>
        <fullName evidence="1">Uncharacterized protein</fullName>
    </submittedName>
</protein>
<dbReference type="AlphaFoldDB" id="A0A8X6KFK6"/>
<organism evidence="1 2">
    <name type="scientific">Nephila pilipes</name>
    <name type="common">Giant wood spider</name>
    <name type="synonym">Nephila maculata</name>
    <dbReference type="NCBI Taxonomy" id="299642"/>
    <lineage>
        <taxon>Eukaryota</taxon>
        <taxon>Metazoa</taxon>
        <taxon>Ecdysozoa</taxon>
        <taxon>Arthropoda</taxon>
        <taxon>Chelicerata</taxon>
        <taxon>Arachnida</taxon>
        <taxon>Araneae</taxon>
        <taxon>Araneomorphae</taxon>
        <taxon>Entelegynae</taxon>
        <taxon>Araneoidea</taxon>
        <taxon>Nephilidae</taxon>
        <taxon>Nephila</taxon>
    </lineage>
</organism>
<gene>
    <name evidence="1" type="ORF">NPIL_260171</name>
</gene>
<evidence type="ECO:0000313" key="1">
    <source>
        <dbReference type="EMBL" id="GFS45492.1"/>
    </source>
</evidence>
<proteinExistence type="predicted"/>
<dbReference type="Proteomes" id="UP000887013">
    <property type="component" value="Unassembled WGS sequence"/>
</dbReference>
<name>A0A8X6KFK6_NEPPI</name>
<accession>A0A8X6KFK6</accession>
<keyword evidence="2" id="KW-1185">Reference proteome</keyword>